<comment type="subcellular location">
    <subcellularLocation>
        <location evidence="1">Membrane</location>
        <topology evidence="1">Multi-pass membrane protein</topology>
    </subcellularLocation>
</comment>
<protein>
    <recommendedName>
        <fullName evidence="5">Motile sperm domain-containing protein 3</fullName>
    </recommendedName>
</protein>
<dbReference type="GO" id="GO:0016020">
    <property type="term" value="C:membrane"/>
    <property type="evidence" value="ECO:0007669"/>
    <property type="project" value="UniProtKB-SubCell"/>
</dbReference>
<gene>
    <name evidence="9" type="primary">20199675</name>
    <name evidence="8" type="ORF">HELRODRAFT_162619</name>
</gene>
<evidence type="ECO:0000256" key="2">
    <source>
        <dbReference type="ARBA" id="ARBA00022692"/>
    </source>
</evidence>
<dbReference type="InterPro" id="IPR013783">
    <property type="entry name" value="Ig-like_fold"/>
</dbReference>
<proteinExistence type="predicted"/>
<keyword evidence="10" id="KW-1185">Reference proteome</keyword>
<reference evidence="8 10" key="2">
    <citation type="journal article" date="2013" name="Nature">
        <title>Insights into bilaterian evolution from three spiralian genomes.</title>
        <authorList>
            <person name="Simakov O."/>
            <person name="Marletaz F."/>
            <person name="Cho S.J."/>
            <person name="Edsinger-Gonzales E."/>
            <person name="Havlak P."/>
            <person name="Hellsten U."/>
            <person name="Kuo D.H."/>
            <person name="Larsson T."/>
            <person name="Lv J."/>
            <person name="Arendt D."/>
            <person name="Savage R."/>
            <person name="Osoegawa K."/>
            <person name="de Jong P."/>
            <person name="Grimwood J."/>
            <person name="Chapman J.A."/>
            <person name="Shapiro H."/>
            <person name="Aerts A."/>
            <person name="Otillar R.P."/>
            <person name="Terry A.Y."/>
            <person name="Boore J.L."/>
            <person name="Grigoriev I.V."/>
            <person name="Lindberg D.R."/>
            <person name="Seaver E.C."/>
            <person name="Weisblat D.A."/>
            <person name="Putnam N.H."/>
            <person name="Rokhsar D.S."/>
        </authorList>
    </citation>
    <scope>NUCLEOTIDE SEQUENCE</scope>
</reference>
<keyword evidence="4 6" id="KW-0472">Membrane</keyword>
<evidence type="ECO:0000313" key="10">
    <source>
        <dbReference type="Proteomes" id="UP000015101"/>
    </source>
</evidence>
<dbReference type="EMBL" id="AMQM01001118">
    <property type="status" value="NOT_ANNOTATED_CDS"/>
    <property type="molecule type" value="Genomic_DNA"/>
</dbReference>
<organism evidence="9 10">
    <name type="scientific">Helobdella robusta</name>
    <name type="common">Californian leech</name>
    <dbReference type="NCBI Taxonomy" id="6412"/>
    <lineage>
        <taxon>Eukaryota</taxon>
        <taxon>Metazoa</taxon>
        <taxon>Spiralia</taxon>
        <taxon>Lophotrochozoa</taxon>
        <taxon>Annelida</taxon>
        <taxon>Clitellata</taxon>
        <taxon>Hirudinea</taxon>
        <taxon>Rhynchobdellida</taxon>
        <taxon>Glossiphoniidae</taxon>
        <taxon>Helobdella</taxon>
    </lineage>
</organism>
<dbReference type="STRING" id="6412.T1ESX5"/>
<keyword evidence="2 6" id="KW-0812">Transmembrane</keyword>
<dbReference type="PANTHER" id="PTHR34441:SF1">
    <property type="entry name" value="MOTILE SPERM DOMAIN-CONTAINING 1"/>
    <property type="match status" value="1"/>
</dbReference>
<reference evidence="9" key="3">
    <citation type="submission" date="2015-06" db="UniProtKB">
        <authorList>
            <consortium name="EnsemblMetazoa"/>
        </authorList>
    </citation>
    <scope>IDENTIFICATION</scope>
</reference>
<dbReference type="Pfam" id="PF00635">
    <property type="entry name" value="Motile_Sperm"/>
    <property type="match status" value="1"/>
</dbReference>
<feature type="transmembrane region" description="Helical" evidence="6">
    <location>
        <begin position="154"/>
        <end position="170"/>
    </location>
</feature>
<dbReference type="GO" id="GO:0005737">
    <property type="term" value="C:cytoplasm"/>
    <property type="evidence" value="ECO:0000318"/>
    <property type="project" value="GO_Central"/>
</dbReference>
<dbReference type="EnsemblMetazoa" id="HelroT162619">
    <property type="protein sequence ID" value="HelroP162619"/>
    <property type="gene ID" value="HelroG162619"/>
</dbReference>
<sequence>MNKNTYPVDKSAEMQLPVFTNHNSLSFYSDDSSSHQQLIKLYNPYSFNIKYKILSTAREKYKVYNPEGCIKAGCSIDLIFKHLAAVGCKENVSDRFRIQVMKQGSSKIIGKKELESVLMPTALKQPNFYQLDDDFQSLPNVQSTNSSVSFTGNALWYNFFLYTLLFFTIIQQNHVTMAYA</sequence>
<evidence type="ECO:0000259" key="7">
    <source>
        <dbReference type="Pfam" id="PF00635"/>
    </source>
</evidence>
<dbReference type="InParanoid" id="T1ESX5"/>
<dbReference type="CTD" id="20199675"/>
<dbReference type="EMBL" id="KB097143">
    <property type="protein sequence ID" value="ESN99125.1"/>
    <property type="molecule type" value="Genomic_DNA"/>
</dbReference>
<evidence type="ECO:0000256" key="1">
    <source>
        <dbReference type="ARBA" id="ARBA00004141"/>
    </source>
</evidence>
<dbReference type="KEGG" id="hro:HELRODRAFT_162619"/>
<keyword evidence="3 6" id="KW-1133">Transmembrane helix</keyword>
<dbReference type="AlphaFoldDB" id="T1ESX5"/>
<evidence type="ECO:0000256" key="4">
    <source>
        <dbReference type="ARBA" id="ARBA00023136"/>
    </source>
</evidence>
<dbReference type="InterPro" id="IPR008962">
    <property type="entry name" value="PapD-like_sf"/>
</dbReference>
<dbReference type="SUPFAM" id="SSF49354">
    <property type="entry name" value="PapD-like"/>
    <property type="match status" value="1"/>
</dbReference>
<dbReference type="Proteomes" id="UP000015101">
    <property type="component" value="Unassembled WGS sequence"/>
</dbReference>
<dbReference type="RefSeq" id="XP_009023022.1">
    <property type="nucleotide sequence ID" value="XM_009024774.1"/>
</dbReference>
<dbReference type="HOGENOM" id="CLU_1497859_0_0_1"/>
<accession>T1ESX5</accession>
<dbReference type="InterPro" id="IPR000535">
    <property type="entry name" value="MSP_dom"/>
</dbReference>
<evidence type="ECO:0000313" key="8">
    <source>
        <dbReference type="EMBL" id="ESN99125.1"/>
    </source>
</evidence>
<evidence type="ECO:0000256" key="5">
    <source>
        <dbReference type="ARBA" id="ARBA00070425"/>
    </source>
</evidence>
<dbReference type="PANTHER" id="PTHR34441">
    <property type="entry name" value="MOTILE SPERM DOMAIN-CONTAINING PROTEIN 1"/>
    <property type="match status" value="1"/>
</dbReference>
<dbReference type="eggNOG" id="KOG0439">
    <property type="taxonomic scope" value="Eukaryota"/>
</dbReference>
<evidence type="ECO:0000313" key="9">
    <source>
        <dbReference type="EnsemblMetazoa" id="HelroP162619"/>
    </source>
</evidence>
<evidence type="ECO:0000256" key="3">
    <source>
        <dbReference type="ARBA" id="ARBA00022989"/>
    </source>
</evidence>
<feature type="domain" description="MSP" evidence="7">
    <location>
        <begin position="24"/>
        <end position="108"/>
    </location>
</feature>
<reference evidence="10" key="1">
    <citation type="submission" date="2012-12" db="EMBL/GenBank/DDBJ databases">
        <authorList>
            <person name="Hellsten U."/>
            <person name="Grimwood J."/>
            <person name="Chapman J.A."/>
            <person name="Shapiro H."/>
            <person name="Aerts A."/>
            <person name="Otillar R.P."/>
            <person name="Terry A.Y."/>
            <person name="Boore J.L."/>
            <person name="Simakov O."/>
            <person name="Marletaz F."/>
            <person name="Cho S.-J."/>
            <person name="Edsinger-Gonzales E."/>
            <person name="Havlak P."/>
            <person name="Kuo D.-H."/>
            <person name="Larsson T."/>
            <person name="Lv J."/>
            <person name="Arendt D."/>
            <person name="Savage R."/>
            <person name="Osoegawa K."/>
            <person name="de Jong P."/>
            <person name="Lindberg D.R."/>
            <person name="Seaver E.C."/>
            <person name="Weisblat D.A."/>
            <person name="Putnam N.H."/>
            <person name="Grigoriev I.V."/>
            <person name="Rokhsar D.S."/>
        </authorList>
    </citation>
    <scope>NUCLEOTIDE SEQUENCE</scope>
</reference>
<evidence type="ECO:0000256" key="6">
    <source>
        <dbReference type="SAM" id="Phobius"/>
    </source>
</evidence>
<dbReference type="FunFam" id="2.60.40.10:FF:000676">
    <property type="entry name" value="motile sperm domain-containing protein 3"/>
    <property type="match status" value="1"/>
</dbReference>
<name>T1ESX5_HELRO</name>
<dbReference type="Gene3D" id="2.60.40.10">
    <property type="entry name" value="Immunoglobulins"/>
    <property type="match status" value="1"/>
</dbReference>
<dbReference type="GeneID" id="20199675"/>
<dbReference type="InterPro" id="IPR039283">
    <property type="entry name" value="MOSPD1/3"/>
</dbReference>
<dbReference type="OrthoDB" id="10022288at2759"/>